<evidence type="ECO:0000256" key="1">
    <source>
        <dbReference type="ARBA" id="ARBA00022729"/>
    </source>
</evidence>
<feature type="domain" description="SRCR" evidence="8">
    <location>
        <begin position="114"/>
        <end position="214"/>
    </location>
</feature>
<dbReference type="PANTHER" id="PTHR19331:SF465">
    <property type="entry name" value="EGG PEPTIDE SPERACT RECEPTOR"/>
    <property type="match status" value="1"/>
</dbReference>
<dbReference type="InterPro" id="IPR036772">
    <property type="entry name" value="SRCR-like_dom_sf"/>
</dbReference>
<protein>
    <recommendedName>
        <fullName evidence="8">SRCR domain-containing protein</fullName>
    </recommendedName>
</protein>
<evidence type="ECO:0000256" key="7">
    <source>
        <dbReference type="SAM" id="Phobius"/>
    </source>
</evidence>
<feature type="domain" description="SRCR" evidence="8">
    <location>
        <begin position="8"/>
        <end position="111"/>
    </location>
</feature>
<keyword evidence="4" id="KW-0325">Glycoprotein</keyword>
<evidence type="ECO:0000256" key="3">
    <source>
        <dbReference type="ARBA" id="ARBA00023157"/>
    </source>
</evidence>
<gene>
    <name evidence="9" type="ORF">PLOB_00012577</name>
</gene>
<feature type="disulfide bond" evidence="5">
    <location>
        <begin position="49"/>
        <end position="110"/>
    </location>
</feature>
<dbReference type="Proteomes" id="UP001159405">
    <property type="component" value="Unassembled WGS sequence"/>
</dbReference>
<evidence type="ECO:0000256" key="4">
    <source>
        <dbReference type="ARBA" id="ARBA00023180"/>
    </source>
</evidence>
<dbReference type="Pfam" id="PF00530">
    <property type="entry name" value="SRCR"/>
    <property type="match status" value="6"/>
</dbReference>
<dbReference type="PROSITE" id="PS50287">
    <property type="entry name" value="SRCR_2"/>
    <property type="match status" value="6"/>
</dbReference>
<dbReference type="PANTHER" id="PTHR19331">
    <property type="entry name" value="SCAVENGER RECEPTOR DOMAIN-CONTAINING"/>
    <property type="match status" value="1"/>
</dbReference>
<dbReference type="PROSITE" id="PS00420">
    <property type="entry name" value="SRCR_1"/>
    <property type="match status" value="1"/>
</dbReference>
<dbReference type="InterPro" id="IPR001190">
    <property type="entry name" value="SRCR"/>
</dbReference>
<keyword evidence="2" id="KW-0677">Repeat</keyword>
<dbReference type="SMART" id="SM00202">
    <property type="entry name" value="SR"/>
    <property type="match status" value="6"/>
</dbReference>
<feature type="disulfide bond" evidence="5">
    <location>
        <begin position="182"/>
        <end position="192"/>
    </location>
</feature>
<feature type="disulfide bond" evidence="5">
    <location>
        <begin position="36"/>
        <end position="100"/>
    </location>
</feature>
<feature type="domain" description="SRCR" evidence="8">
    <location>
        <begin position="216"/>
        <end position="319"/>
    </location>
</feature>
<keyword evidence="7" id="KW-0812">Transmembrane</keyword>
<evidence type="ECO:0000313" key="9">
    <source>
        <dbReference type="EMBL" id="CAH3104902.1"/>
    </source>
</evidence>
<feature type="compositionally biased region" description="Polar residues" evidence="6">
    <location>
        <begin position="747"/>
        <end position="758"/>
    </location>
</feature>
<evidence type="ECO:0000256" key="6">
    <source>
        <dbReference type="SAM" id="MobiDB-lite"/>
    </source>
</evidence>
<keyword evidence="10" id="KW-1185">Reference proteome</keyword>
<keyword evidence="1" id="KW-0732">Signal</keyword>
<feature type="disulfide bond" evidence="5">
    <location>
        <begin position="80"/>
        <end position="90"/>
    </location>
</feature>
<feature type="disulfide bond" evidence="5">
    <location>
        <begin position="502"/>
        <end position="512"/>
    </location>
</feature>
<dbReference type="EMBL" id="CALNXK010000017">
    <property type="protein sequence ID" value="CAH3104902.1"/>
    <property type="molecule type" value="Genomic_DNA"/>
</dbReference>
<feature type="domain" description="SRCR" evidence="8">
    <location>
        <begin position="536"/>
        <end position="640"/>
    </location>
</feature>
<organism evidence="9 10">
    <name type="scientific">Porites lobata</name>
    <dbReference type="NCBI Taxonomy" id="104759"/>
    <lineage>
        <taxon>Eukaryota</taxon>
        <taxon>Metazoa</taxon>
        <taxon>Cnidaria</taxon>
        <taxon>Anthozoa</taxon>
        <taxon>Hexacorallia</taxon>
        <taxon>Scleractinia</taxon>
        <taxon>Fungiina</taxon>
        <taxon>Poritidae</taxon>
        <taxon>Porites</taxon>
    </lineage>
</organism>
<feature type="domain" description="SRCR" evidence="8">
    <location>
        <begin position="432"/>
        <end position="533"/>
    </location>
</feature>
<feature type="region of interest" description="Disordered" evidence="6">
    <location>
        <begin position="703"/>
        <end position="762"/>
    </location>
</feature>
<keyword evidence="3 5" id="KW-1015">Disulfide bond</keyword>
<feature type="disulfide bond" evidence="5">
    <location>
        <begin position="286"/>
        <end position="296"/>
    </location>
</feature>
<comment type="caution">
    <text evidence="9">The sequence shown here is derived from an EMBL/GenBank/DDBJ whole genome shotgun (WGS) entry which is preliminary data.</text>
</comment>
<keyword evidence="7" id="KW-0472">Membrane</keyword>
<evidence type="ECO:0000256" key="5">
    <source>
        <dbReference type="PROSITE-ProRule" id="PRU00196"/>
    </source>
</evidence>
<feature type="transmembrane region" description="Helical" evidence="7">
    <location>
        <begin position="671"/>
        <end position="692"/>
    </location>
</feature>
<feature type="disulfide bond" evidence="5">
    <location>
        <begin position="401"/>
        <end position="411"/>
    </location>
</feature>
<comment type="caution">
    <text evidence="5">Lacks conserved residue(s) required for the propagation of feature annotation.</text>
</comment>
<feature type="compositionally biased region" description="Basic and acidic residues" evidence="6">
    <location>
        <begin position="721"/>
        <end position="733"/>
    </location>
</feature>
<feature type="disulfide bond" evidence="5">
    <location>
        <begin position="609"/>
        <end position="619"/>
    </location>
</feature>
<dbReference type="Gene3D" id="3.10.250.10">
    <property type="entry name" value="SRCR-like domain"/>
    <property type="match status" value="6"/>
</dbReference>
<accession>A0ABN8ND40</accession>
<dbReference type="PRINTS" id="PR00258">
    <property type="entry name" value="SPERACTRCPTR"/>
</dbReference>
<dbReference type="SUPFAM" id="SSF56487">
    <property type="entry name" value="SRCR-like"/>
    <property type="match status" value="6"/>
</dbReference>
<name>A0ABN8ND40_9CNID</name>
<sequence>MLYFLSAVRLAGIGNFSHRGGRVEVYHRGIWGTVFCDDGWDLLDANVFCRELGFKRAERAAHRAAYGKGKGRIWLTELRCSGDESSLTECDHGRWEENNCDHGEDAGVVCVPGVRLASANNDPFQGPVEVFHSGSWRKVCGDSDWDLRDANVVCRELGFAGALVADKTTSSARGNGKIWMTCTGNEKSWTECRYSRWARYGLWFISYDAGVFCITARLVGRKSPREGLVQVYHNNTWGWVCADQWDKHDADVACRMLGFDGSVLSYFLDNVDAKSLNQVWFHKLQCSRSETSLLSCDHCGLGSQNCTCKGKRKVGVMCQPKGTRHICSIFRLTFWGNLASQDRVEVFYRGSWGVVCDSYWSSEKANAVCQHLGYEAVLVTATKYSNFEGRRRKALTSDIRCLWNQASTANCVGVWRVLSSCSQVPLVVCMKARLEEGQSLREGIVQVYYNNTWISVCADQWDKQDADVACRMMDFDGALSADFEYEEETEIKGRPWLSNMNCTGNEKSLFSCVHGGFGFRDCKAKRKAGVTCKPRVQLVGWGNVTFQGRVQMFHNGTWDEVCGNSWDLKDASVVCQQLGFPGALVAVRSSDFQRTDGKRGNLWIHNVHCIGNETALQECDHRRLRRSCYGTGNVASLVCITDYRSEFCTNETTKYLPADLEGGTCEQSHPLAVIMLSVALSLSIMGIALLVWKHRRHLQLEKGRSTKAEGQQYDNSSSTSRESETAAHLELRSRGSNIRSQRHYESLQRSSPVYQNSHPTEEDLNEVYVNARNVNVPRGINRIRLPPTS</sequence>
<reference evidence="9 10" key="1">
    <citation type="submission" date="2022-05" db="EMBL/GenBank/DDBJ databases">
        <authorList>
            <consortium name="Genoscope - CEA"/>
            <person name="William W."/>
        </authorList>
    </citation>
    <scope>NUCLEOTIDE SEQUENCE [LARGE SCALE GENOMIC DNA]</scope>
</reference>
<evidence type="ECO:0000256" key="2">
    <source>
        <dbReference type="ARBA" id="ARBA00022737"/>
    </source>
</evidence>
<evidence type="ECO:0000259" key="8">
    <source>
        <dbReference type="PROSITE" id="PS50287"/>
    </source>
</evidence>
<keyword evidence="7" id="KW-1133">Transmembrane helix</keyword>
<proteinExistence type="predicted"/>
<feature type="domain" description="SRCR" evidence="8">
    <location>
        <begin position="330"/>
        <end position="430"/>
    </location>
</feature>
<evidence type="ECO:0000313" key="10">
    <source>
        <dbReference type="Proteomes" id="UP001159405"/>
    </source>
</evidence>